<dbReference type="Proteomes" id="UP001164539">
    <property type="component" value="Chromosome 9"/>
</dbReference>
<dbReference type="EMBL" id="CM051402">
    <property type="protein sequence ID" value="KAJ4711299.1"/>
    <property type="molecule type" value="Genomic_DNA"/>
</dbReference>
<comment type="caution">
    <text evidence="1">The sequence shown here is derived from an EMBL/GenBank/DDBJ whole genome shotgun (WGS) entry which is preliminary data.</text>
</comment>
<keyword evidence="2" id="KW-1185">Reference proteome</keyword>
<sequence>MSEKISCSAFPVEYMLQAFDDDCLDDLGNLAITSSCLSTEHKQISINYEATFVNGRTWSTEDHLNKIPNE</sequence>
<name>A0ACC1XKS8_MELAZ</name>
<evidence type="ECO:0000313" key="2">
    <source>
        <dbReference type="Proteomes" id="UP001164539"/>
    </source>
</evidence>
<protein>
    <submittedName>
        <fullName evidence="1">Uncharacterized protein</fullName>
    </submittedName>
</protein>
<organism evidence="1 2">
    <name type="scientific">Melia azedarach</name>
    <name type="common">Chinaberry tree</name>
    <dbReference type="NCBI Taxonomy" id="155640"/>
    <lineage>
        <taxon>Eukaryota</taxon>
        <taxon>Viridiplantae</taxon>
        <taxon>Streptophyta</taxon>
        <taxon>Embryophyta</taxon>
        <taxon>Tracheophyta</taxon>
        <taxon>Spermatophyta</taxon>
        <taxon>Magnoliopsida</taxon>
        <taxon>eudicotyledons</taxon>
        <taxon>Gunneridae</taxon>
        <taxon>Pentapetalae</taxon>
        <taxon>rosids</taxon>
        <taxon>malvids</taxon>
        <taxon>Sapindales</taxon>
        <taxon>Meliaceae</taxon>
        <taxon>Melia</taxon>
    </lineage>
</organism>
<proteinExistence type="predicted"/>
<gene>
    <name evidence="1" type="ORF">OWV82_017340</name>
</gene>
<accession>A0ACC1XKS8</accession>
<evidence type="ECO:0000313" key="1">
    <source>
        <dbReference type="EMBL" id="KAJ4711299.1"/>
    </source>
</evidence>
<reference evidence="1 2" key="1">
    <citation type="journal article" date="2023" name="Science">
        <title>Complex scaffold remodeling in plant triterpene biosynthesis.</title>
        <authorList>
            <person name="De La Pena R."/>
            <person name="Hodgson H."/>
            <person name="Liu J.C."/>
            <person name="Stephenson M.J."/>
            <person name="Martin A.C."/>
            <person name="Owen C."/>
            <person name="Harkess A."/>
            <person name="Leebens-Mack J."/>
            <person name="Jimenez L.E."/>
            <person name="Osbourn A."/>
            <person name="Sattely E.S."/>
        </authorList>
    </citation>
    <scope>NUCLEOTIDE SEQUENCE [LARGE SCALE GENOMIC DNA]</scope>
    <source>
        <strain evidence="2">cv. JPN11</strain>
        <tissue evidence="1">Leaf</tissue>
    </source>
</reference>